<reference evidence="1 2" key="1">
    <citation type="submission" date="2023-10" db="EMBL/GenBank/DDBJ databases">
        <title>A novel Glycoside Hydrolase 43-Like Enzyme from Clostrdium boliviensis is an Endo-xylanase, and a Candidate for Xylooligosaccharides Production from Different Xylan Substrates.</title>
        <authorList>
            <person name="Alvarez M.T."/>
            <person name="Rocabado-Villegas L.R."/>
            <person name="Salas-Veizaga D.M."/>
            <person name="Linares-Pasten J.A."/>
            <person name="Gudmundsdottir E.E."/>
            <person name="Hreggvidsson G.O."/>
            <person name="Adlercreutz P."/>
            <person name="Nordberg Karlsson E."/>
        </authorList>
    </citation>
    <scope>NUCLEOTIDE SEQUENCE [LARGE SCALE GENOMIC DNA]</scope>
    <source>
        <strain evidence="1 2">E-1</strain>
    </source>
</reference>
<evidence type="ECO:0000313" key="2">
    <source>
        <dbReference type="Proteomes" id="UP001276854"/>
    </source>
</evidence>
<dbReference type="Proteomes" id="UP001276854">
    <property type="component" value="Unassembled WGS sequence"/>
</dbReference>
<keyword evidence="2" id="KW-1185">Reference proteome</keyword>
<dbReference type="RefSeq" id="WP_318062887.1">
    <property type="nucleotide sequence ID" value="NZ_JAWONS010000096.1"/>
</dbReference>
<proteinExistence type="predicted"/>
<comment type="caution">
    <text evidence="1">The sequence shown here is derived from an EMBL/GenBank/DDBJ whole genome shotgun (WGS) entry which is preliminary data.</text>
</comment>
<evidence type="ECO:0000313" key="1">
    <source>
        <dbReference type="EMBL" id="MDW2796625.1"/>
    </source>
</evidence>
<dbReference type="EMBL" id="JAWONS010000096">
    <property type="protein sequence ID" value="MDW2796625.1"/>
    <property type="molecule type" value="Genomic_DNA"/>
</dbReference>
<sequence length="82" mass="9715">MAHAIIKGMVRYRNRIPARGAIIILERMVQVFNEERMEEDWEGVYLNFTQTNRYGEFYFPVSDSTVTYRIKVFDNHHEGGIS</sequence>
<gene>
    <name evidence="1" type="ORF">RZO55_03415</name>
</gene>
<name>A0ABU4GG79_9CLOT</name>
<protein>
    <submittedName>
        <fullName evidence="1">Uncharacterized protein</fullName>
    </submittedName>
</protein>
<accession>A0ABU4GG79</accession>
<organism evidence="1 2">
    <name type="scientific">Clostridium boliviensis</name>
    <dbReference type="NCBI Taxonomy" id="318465"/>
    <lineage>
        <taxon>Bacteria</taxon>
        <taxon>Bacillati</taxon>
        <taxon>Bacillota</taxon>
        <taxon>Clostridia</taxon>
        <taxon>Eubacteriales</taxon>
        <taxon>Clostridiaceae</taxon>
        <taxon>Clostridium</taxon>
    </lineage>
</organism>